<feature type="transmembrane region" description="Helical" evidence="7">
    <location>
        <begin position="31"/>
        <end position="57"/>
    </location>
</feature>
<feature type="transmembrane region" description="Helical" evidence="7">
    <location>
        <begin position="97"/>
        <end position="115"/>
    </location>
</feature>
<organism evidence="10 11">
    <name type="scientific">Anoxynatronum buryatiense</name>
    <dbReference type="NCBI Taxonomy" id="489973"/>
    <lineage>
        <taxon>Bacteria</taxon>
        <taxon>Bacillati</taxon>
        <taxon>Bacillota</taxon>
        <taxon>Clostridia</taxon>
        <taxon>Eubacteriales</taxon>
        <taxon>Clostridiaceae</taxon>
        <taxon>Anoxynatronum</taxon>
    </lineage>
</organism>
<protein>
    <submittedName>
        <fullName evidence="10">Cation diffusion facilitator family transporter</fullName>
    </submittedName>
</protein>
<evidence type="ECO:0000256" key="2">
    <source>
        <dbReference type="ARBA" id="ARBA00008114"/>
    </source>
</evidence>
<keyword evidence="3" id="KW-0813">Transport</keyword>
<evidence type="ECO:0000313" key="11">
    <source>
        <dbReference type="Proteomes" id="UP001158066"/>
    </source>
</evidence>
<keyword evidence="11" id="KW-1185">Reference proteome</keyword>
<comment type="similarity">
    <text evidence="2">Belongs to the cation diffusion facilitator (CDF) transporter (TC 2.A.4) family.</text>
</comment>
<feature type="domain" description="Cation efflux protein transmembrane" evidence="8">
    <location>
        <begin position="32"/>
        <end position="223"/>
    </location>
</feature>
<evidence type="ECO:0000256" key="6">
    <source>
        <dbReference type="ARBA" id="ARBA00023136"/>
    </source>
</evidence>
<keyword evidence="5 7" id="KW-1133">Transmembrane helix</keyword>
<dbReference type="InterPro" id="IPR050291">
    <property type="entry name" value="CDF_Transporter"/>
</dbReference>
<evidence type="ECO:0000256" key="5">
    <source>
        <dbReference type="ARBA" id="ARBA00022989"/>
    </source>
</evidence>
<dbReference type="SUPFAM" id="SSF160240">
    <property type="entry name" value="Cation efflux protein cytoplasmic domain-like"/>
    <property type="match status" value="1"/>
</dbReference>
<dbReference type="FunFam" id="1.20.1510.10:FF:000006">
    <property type="entry name" value="Divalent cation efflux transporter"/>
    <property type="match status" value="1"/>
</dbReference>
<dbReference type="InterPro" id="IPR058533">
    <property type="entry name" value="Cation_efflux_TM"/>
</dbReference>
<dbReference type="Proteomes" id="UP001158066">
    <property type="component" value="Unassembled WGS sequence"/>
</dbReference>
<dbReference type="Gene3D" id="3.30.70.1350">
    <property type="entry name" value="Cation efflux protein, cytoplasmic domain"/>
    <property type="match status" value="1"/>
</dbReference>
<feature type="transmembrane region" description="Helical" evidence="7">
    <location>
        <begin position="127"/>
        <end position="148"/>
    </location>
</feature>
<dbReference type="NCBIfam" id="TIGR01297">
    <property type="entry name" value="CDF"/>
    <property type="match status" value="1"/>
</dbReference>
<evidence type="ECO:0000313" key="10">
    <source>
        <dbReference type="EMBL" id="SMP68464.1"/>
    </source>
</evidence>
<evidence type="ECO:0000259" key="8">
    <source>
        <dbReference type="Pfam" id="PF01545"/>
    </source>
</evidence>
<keyword evidence="6 7" id="KW-0472">Membrane</keyword>
<evidence type="ECO:0000256" key="4">
    <source>
        <dbReference type="ARBA" id="ARBA00022692"/>
    </source>
</evidence>
<reference evidence="10" key="1">
    <citation type="submission" date="2017-05" db="EMBL/GenBank/DDBJ databases">
        <authorList>
            <person name="Varghese N."/>
            <person name="Submissions S."/>
        </authorList>
    </citation>
    <scope>NUCLEOTIDE SEQUENCE</scope>
    <source>
        <strain evidence="10">Su22</strain>
    </source>
</reference>
<dbReference type="SUPFAM" id="SSF161111">
    <property type="entry name" value="Cation efflux protein transmembrane domain-like"/>
    <property type="match status" value="1"/>
</dbReference>
<evidence type="ECO:0000259" key="9">
    <source>
        <dbReference type="Pfam" id="PF16916"/>
    </source>
</evidence>
<evidence type="ECO:0000256" key="7">
    <source>
        <dbReference type="SAM" id="Phobius"/>
    </source>
</evidence>
<dbReference type="InterPro" id="IPR036837">
    <property type="entry name" value="Cation_efflux_CTD_sf"/>
</dbReference>
<dbReference type="RefSeq" id="WP_283410503.1">
    <property type="nucleotide sequence ID" value="NZ_FXUF01000017.1"/>
</dbReference>
<gene>
    <name evidence="10" type="ORF">SAMN06296020_1178</name>
</gene>
<dbReference type="InterPro" id="IPR027470">
    <property type="entry name" value="Cation_efflux_CTD"/>
</dbReference>
<dbReference type="Pfam" id="PF01545">
    <property type="entry name" value="Cation_efflux"/>
    <property type="match status" value="1"/>
</dbReference>
<comment type="caution">
    <text evidence="10">The sequence shown here is derived from an EMBL/GenBank/DDBJ whole genome shotgun (WGS) entry which is preliminary data.</text>
</comment>
<keyword evidence="4 7" id="KW-0812">Transmembrane</keyword>
<comment type="subcellular location">
    <subcellularLocation>
        <location evidence="1">Membrane</location>
        <topology evidence="1">Multi-pass membrane protein</topology>
    </subcellularLocation>
</comment>
<dbReference type="GO" id="GO:0016020">
    <property type="term" value="C:membrane"/>
    <property type="evidence" value="ECO:0007669"/>
    <property type="project" value="UniProtKB-SubCell"/>
</dbReference>
<dbReference type="GO" id="GO:0008324">
    <property type="term" value="F:monoatomic cation transmembrane transporter activity"/>
    <property type="evidence" value="ECO:0007669"/>
    <property type="project" value="InterPro"/>
</dbReference>
<evidence type="ECO:0000256" key="1">
    <source>
        <dbReference type="ARBA" id="ARBA00004141"/>
    </source>
</evidence>
<dbReference type="InterPro" id="IPR002524">
    <property type="entry name" value="Cation_efflux"/>
</dbReference>
<sequence>MIKRIIRKWINNHEDVSNHDVREQYISLSGYLGIFCNVLLFAVKLALGLFINSIAVITDAFNNMTDISSSVISIISAKISNKPPDGNHPHGHGRVEYIGSLVVAALIFLVGFQLLQKSFQRLMNPEVVQYHLVIVVILILSILVKLWMFSYNRYIARTINSSINKAAAYDSISDVAATSLVVVSMILGQYTAFPVDGAMGLLISLLIMYSGFDAAKDTATSLLGKAPEDHVVDAIYDIVDGSALVLKAHDLEVHEYGPGRVVASIHAEMPDTTHIVDAHTVIDQLEKEVKSQMGIELTVHIDPVSIDTAKTEAAKDQVLACLNEAVTGVKVKVIRVAQGEKKTMVTVEVTMAEPADEDKIAAIKQILHDRIESECNDYQLVINEVQ</sequence>
<accession>A0AA45WYF9</accession>
<proteinExistence type="inferred from homology"/>
<dbReference type="AlphaFoldDB" id="A0AA45WYF9"/>
<dbReference type="Gene3D" id="1.20.1510.10">
    <property type="entry name" value="Cation efflux protein transmembrane domain"/>
    <property type="match status" value="1"/>
</dbReference>
<evidence type="ECO:0000256" key="3">
    <source>
        <dbReference type="ARBA" id="ARBA00022448"/>
    </source>
</evidence>
<name>A0AA45WYF9_9CLOT</name>
<feature type="transmembrane region" description="Helical" evidence="7">
    <location>
        <begin position="195"/>
        <end position="212"/>
    </location>
</feature>
<dbReference type="EMBL" id="FXUF01000017">
    <property type="protein sequence ID" value="SMP68464.1"/>
    <property type="molecule type" value="Genomic_DNA"/>
</dbReference>
<feature type="domain" description="Cation efflux protein cytoplasmic" evidence="9">
    <location>
        <begin position="227"/>
        <end position="303"/>
    </location>
</feature>
<dbReference type="Pfam" id="PF16916">
    <property type="entry name" value="ZT_dimer"/>
    <property type="match status" value="1"/>
</dbReference>
<dbReference type="PANTHER" id="PTHR43840">
    <property type="entry name" value="MITOCHONDRIAL METAL TRANSPORTER 1-RELATED"/>
    <property type="match status" value="1"/>
</dbReference>
<dbReference type="InterPro" id="IPR027469">
    <property type="entry name" value="Cation_efflux_TMD_sf"/>
</dbReference>
<dbReference type="PANTHER" id="PTHR43840:SF15">
    <property type="entry name" value="MITOCHONDRIAL METAL TRANSPORTER 1-RELATED"/>
    <property type="match status" value="1"/>
</dbReference>